<evidence type="ECO:0000256" key="6">
    <source>
        <dbReference type="SAM" id="MobiDB-lite"/>
    </source>
</evidence>
<dbReference type="PANTHER" id="PTHR43027">
    <property type="entry name" value="DOXORUBICIN RESISTANCE ABC TRANSPORTER PERMEASE PROTEIN DRRC-RELATED"/>
    <property type="match status" value="1"/>
</dbReference>
<keyword evidence="5" id="KW-1003">Cell membrane</keyword>
<comment type="similarity">
    <text evidence="5">Belongs to the ABC-2 integral membrane protein family.</text>
</comment>
<feature type="transmembrane region" description="Helical" evidence="5">
    <location>
        <begin position="223"/>
        <end position="250"/>
    </location>
</feature>
<name>A0A538S6A8_UNCEI</name>
<feature type="transmembrane region" description="Helical" evidence="5">
    <location>
        <begin position="341"/>
        <end position="365"/>
    </location>
</feature>
<proteinExistence type="inferred from homology"/>
<organism evidence="8 9">
    <name type="scientific">Eiseniibacteriota bacterium</name>
    <dbReference type="NCBI Taxonomy" id="2212470"/>
    <lineage>
        <taxon>Bacteria</taxon>
        <taxon>Candidatus Eiseniibacteriota</taxon>
    </lineage>
</organism>
<gene>
    <name evidence="8" type="ORF">E6K72_14510</name>
</gene>
<feature type="transmembrane region" description="Helical" evidence="5">
    <location>
        <begin position="49"/>
        <end position="68"/>
    </location>
</feature>
<reference evidence="8 9" key="1">
    <citation type="journal article" date="2019" name="Nat. Microbiol.">
        <title>Mediterranean grassland soil C-N compound turnover is dependent on rainfall and depth, and is mediated by genomically divergent microorganisms.</title>
        <authorList>
            <person name="Diamond S."/>
            <person name="Andeer P.F."/>
            <person name="Li Z."/>
            <person name="Crits-Christoph A."/>
            <person name="Burstein D."/>
            <person name="Anantharaman K."/>
            <person name="Lane K.R."/>
            <person name="Thomas B.C."/>
            <person name="Pan C."/>
            <person name="Northen T.R."/>
            <person name="Banfield J.F."/>
        </authorList>
    </citation>
    <scope>NUCLEOTIDE SEQUENCE [LARGE SCALE GENOMIC DNA]</scope>
    <source>
        <strain evidence="8">WS_2</strain>
    </source>
</reference>
<dbReference type="GO" id="GO:0140359">
    <property type="term" value="F:ABC-type transporter activity"/>
    <property type="evidence" value="ECO:0007669"/>
    <property type="project" value="InterPro"/>
</dbReference>
<comment type="caution">
    <text evidence="8">The sequence shown here is derived from an EMBL/GenBank/DDBJ whole genome shotgun (WGS) entry which is preliminary data.</text>
</comment>
<dbReference type="InterPro" id="IPR047817">
    <property type="entry name" value="ABC2_TM_bact-type"/>
</dbReference>
<feature type="transmembrane region" description="Helical" evidence="5">
    <location>
        <begin position="288"/>
        <end position="308"/>
    </location>
</feature>
<feature type="transmembrane region" description="Helical" evidence="5">
    <location>
        <begin position="256"/>
        <end position="281"/>
    </location>
</feature>
<feature type="region of interest" description="Disordered" evidence="6">
    <location>
        <begin position="1"/>
        <end position="21"/>
    </location>
</feature>
<comment type="subcellular location">
    <subcellularLocation>
        <location evidence="5">Cell membrane</location>
        <topology evidence="5">Multi-pass membrane protein</topology>
    </subcellularLocation>
    <subcellularLocation>
        <location evidence="1">Membrane</location>
        <topology evidence="1">Multi-pass membrane protein</topology>
    </subcellularLocation>
</comment>
<keyword evidence="3 5" id="KW-1133">Transmembrane helix</keyword>
<keyword evidence="5" id="KW-0813">Transport</keyword>
<evidence type="ECO:0000256" key="2">
    <source>
        <dbReference type="ARBA" id="ARBA00022692"/>
    </source>
</evidence>
<evidence type="ECO:0000256" key="5">
    <source>
        <dbReference type="RuleBase" id="RU361157"/>
    </source>
</evidence>
<evidence type="ECO:0000256" key="3">
    <source>
        <dbReference type="ARBA" id="ARBA00022989"/>
    </source>
</evidence>
<dbReference type="Proteomes" id="UP000317716">
    <property type="component" value="Unassembled WGS sequence"/>
</dbReference>
<protein>
    <recommendedName>
        <fullName evidence="5">Transport permease protein</fullName>
    </recommendedName>
</protein>
<accession>A0A538S6A8</accession>
<feature type="transmembrane region" description="Helical" evidence="5">
    <location>
        <begin position="179"/>
        <end position="202"/>
    </location>
</feature>
<dbReference type="PANTHER" id="PTHR43027:SF2">
    <property type="entry name" value="TRANSPORT PERMEASE PROTEIN"/>
    <property type="match status" value="1"/>
</dbReference>
<keyword evidence="2 5" id="KW-0812">Transmembrane</keyword>
<keyword evidence="4 5" id="KW-0472">Membrane</keyword>
<evidence type="ECO:0000256" key="1">
    <source>
        <dbReference type="ARBA" id="ARBA00004141"/>
    </source>
</evidence>
<feature type="domain" description="ABC transmembrane type-2" evidence="7">
    <location>
        <begin position="146"/>
        <end position="371"/>
    </location>
</feature>
<dbReference type="EMBL" id="VBOS01000562">
    <property type="protein sequence ID" value="TMQ46918.1"/>
    <property type="molecule type" value="Genomic_DNA"/>
</dbReference>
<evidence type="ECO:0000259" key="7">
    <source>
        <dbReference type="PROSITE" id="PS51012"/>
    </source>
</evidence>
<evidence type="ECO:0000313" key="9">
    <source>
        <dbReference type="Proteomes" id="UP000317716"/>
    </source>
</evidence>
<dbReference type="InterPro" id="IPR013525">
    <property type="entry name" value="ABC2_TM"/>
</dbReference>
<dbReference type="PROSITE" id="PS51012">
    <property type="entry name" value="ABC_TM2"/>
    <property type="match status" value="1"/>
</dbReference>
<dbReference type="Pfam" id="PF01061">
    <property type="entry name" value="ABC2_membrane"/>
    <property type="match status" value="1"/>
</dbReference>
<evidence type="ECO:0000313" key="8">
    <source>
        <dbReference type="EMBL" id="TMQ46918.1"/>
    </source>
</evidence>
<evidence type="ECO:0000256" key="4">
    <source>
        <dbReference type="ARBA" id="ARBA00023136"/>
    </source>
</evidence>
<dbReference type="AlphaFoldDB" id="A0A538S6A8"/>
<dbReference type="InterPro" id="IPR052902">
    <property type="entry name" value="ABC-2_transporter"/>
</dbReference>
<sequence length="371" mass="39370">MSEPGTVVELPPAATPGAAPGGASGGLAHNALWQLTRARVLSFLREPEVAFWVFAFPVLMALALGIAFRSSGTPRSRIGVEEGPGADSVAAALSRSADLEVLRLSPADAEAALRRGKVAVLVRATAGGSPTLVSDPTRPESRLAQLATADALERAAGRVDVARPRLQSVVRPGSRYIDYLIPGLIGLNLLGTGMWGIGFAIANWRQQRLLRRLIATPMRRSDFLLALLLARLLWLVLEVGIILAFGALVFGTAVRGSWLAFVLVTLIGTLTFSAIGLLVAVRARSIEAVSGLMNVVQLPMWLLSGTFFSSERFPAVIQPLVQALPLTLVNNSLRAIMNESAGLATVAPAAALLAAWGLASFFAALKWFRWD</sequence>
<dbReference type="GO" id="GO:0005886">
    <property type="term" value="C:plasma membrane"/>
    <property type="evidence" value="ECO:0007669"/>
    <property type="project" value="UniProtKB-SubCell"/>
</dbReference>